<evidence type="ECO:0000256" key="5">
    <source>
        <dbReference type="ARBA" id="ARBA00022960"/>
    </source>
</evidence>
<dbReference type="AlphaFoldDB" id="A0A192H2W9"/>
<dbReference type="OrthoDB" id="2148512at2"/>
<evidence type="ECO:0000256" key="1">
    <source>
        <dbReference type="ARBA" id="ARBA00004651"/>
    </source>
</evidence>
<protein>
    <submittedName>
        <fullName evidence="8">Rod shape-determining protein MreD</fullName>
    </submittedName>
</protein>
<name>A0A192H2W9_9LACO</name>
<dbReference type="InterPro" id="IPR007227">
    <property type="entry name" value="Cell_shape_determining_MreD"/>
</dbReference>
<proteinExistence type="inferred from homology"/>
<dbReference type="GO" id="GO:0005886">
    <property type="term" value="C:plasma membrane"/>
    <property type="evidence" value="ECO:0007669"/>
    <property type="project" value="UniProtKB-SubCell"/>
</dbReference>
<keyword evidence="7" id="KW-0472">Membrane</keyword>
<evidence type="ECO:0000313" key="8">
    <source>
        <dbReference type="EMBL" id="ANK63159.1"/>
    </source>
</evidence>
<dbReference type="KEGG" id="lbt:AYR52_05495"/>
<evidence type="ECO:0000256" key="3">
    <source>
        <dbReference type="ARBA" id="ARBA00022475"/>
    </source>
</evidence>
<evidence type="ECO:0000256" key="7">
    <source>
        <dbReference type="ARBA" id="ARBA00023136"/>
    </source>
</evidence>
<keyword evidence="3" id="KW-1003">Cell membrane</keyword>
<evidence type="ECO:0000256" key="6">
    <source>
        <dbReference type="ARBA" id="ARBA00022989"/>
    </source>
</evidence>
<keyword evidence="9" id="KW-1185">Reference proteome</keyword>
<dbReference type="Pfam" id="PF04093">
    <property type="entry name" value="MreD"/>
    <property type="match status" value="1"/>
</dbReference>
<organism evidence="8 9">
    <name type="scientific">Loigolactobacillus backii</name>
    <dbReference type="NCBI Taxonomy" id="375175"/>
    <lineage>
        <taxon>Bacteria</taxon>
        <taxon>Bacillati</taxon>
        <taxon>Bacillota</taxon>
        <taxon>Bacilli</taxon>
        <taxon>Lactobacillales</taxon>
        <taxon>Lactobacillaceae</taxon>
        <taxon>Loigolactobacillus</taxon>
    </lineage>
</organism>
<dbReference type="GO" id="GO:0008360">
    <property type="term" value="P:regulation of cell shape"/>
    <property type="evidence" value="ECO:0007669"/>
    <property type="project" value="UniProtKB-KW"/>
</dbReference>
<dbReference type="NCBIfam" id="TIGR03426">
    <property type="entry name" value="shape_MreD"/>
    <property type="match status" value="1"/>
</dbReference>
<dbReference type="GeneID" id="42982692"/>
<reference evidence="8 9" key="1">
    <citation type="submission" date="2016-03" db="EMBL/GenBank/DDBJ databases">
        <title>Pediococcus and Lactobacillus from brewery environment - whole genome sequencing and assembly.</title>
        <authorList>
            <person name="Behr J."/>
            <person name="Geissler A.J."/>
            <person name="Vogel R.F."/>
        </authorList>
    </citation>
    <scope>NUCLEOTIDE SEQUENCE [LARGE SCALE GENOMIC DNA]</scope>
    <source>
        <strain evidence="8 9">TMW 1.1989</strain>
    </source>
</reference>
<comment type="similarity">
    <text evidence="2">Belongs to the MreD family.</text>
</comment>
<dbReference type="STRING" id="375175.AYR53_10520"/>
<dbReference type="RefSeq" id="WP_068224882.1">
    <property type="nucleotide sequence ID" value="NZ_CP014623.1"/>
</dbReference>
<accession>A0A192H2W9</accession>
<gene>
    <name evidence="8" type="ORF">AYR53_10520</name>
</gene>
<dbReference type="Proteomes" id="UP000078582">
    <property type="component" value="Chromosome"/>
</dbReference>
<evidence type="ECO:0000256" key="2">
    <source>
        <dbReference type="ARBA" id="ARBA00007776"/>
    </source>
</evidence>
<keyword evidence="6" id="KW-1133">Transmembrane helix</keyword>
<evidence type="ECO:0000256" key="4">
    <source>
        <dbReference type="ARBA" id="ARBA00022692"/>
    </source>
</evidence>
<comment type="subcellular location">
    <subcellularLocation>
        <location evidence="1">Cell membrane</location>
        <topology evidence="1">Multi-pass membrane protein</topology>
    </subcellularLocation>
</comment>
<sequence length="174" mass="19904">MRSKIQIWVPVLLFGLMLFDGSLSTIFTSHFYNYPDVMISRLVLLGLVLVSFFLPDMKHLLLWAFIIGLFYDSFYTGILGVYTFLFPLIVYLTRQIRVYFTPTAIAIGAIYLIELTILESFVYGMNRFMGLTTATLANFIPDVLGPTLLLNLVYFVILYFPLRQLLLKLGGTTV</sequence>
<evidence type="ECO:0000313" key="9">
    <source>
        <dbReference type="Proteomes" id="UP000078582"/>
    </source>
</evidence>
<dbReference type="EMBL" id="CP014873">
    <property type="protein sequence ID" value="ANK63159.1"/>
    <property type="molecule type" value="Genomic_DNA"/>
</dbReference>
<keyword evidence="4" id="KW-0812">Transmembrane</keyword>
<keyword evidence="5" id="KW-0133">Cell shape</keyword>